<keyword evidence="1" id="KW-0808">Transferase</keyword>
<name>A0A2N0ZIY0_9BACI</name>
<reference evidence="1 2" key="1">
    <citation type="journal article" date="2010" name="Int. J. Syst. Evol. Microbiol.">
        <title>Bacillus horneckiae sp. nov., isolated from a spacecraft-assembly clean room.</title>
        <authorList>
            <person name="Vaishampayan P."/>
            <person name="Probst A."/>
            <person name="Krishnamurthi S."/>
            <person name="Ghosh S."/>
            <person name="Osman S."/>
            <person name="McDowall A."/>
            <person name="Ruckmani A."/>
            <person name="Mayilraj S."/>
            <person name="Venkateswaran K."/>
        </authorList>
    </citation>
    <scope>NUCLEOTIDE SEQUENCE [LARGE SCALE GENOMIC DNA]</scope>
    <source>
        <strain evidence="2">1PO1SC</strain>
    </source>
</reference>
<sequence>MEIKVFQKTQRDLAATINLVIDTYWEDEIDESKMIELIQKLYAANTNKFMKEGIYTTILRQQCGKRRLEVVDQVIHQSNVSH</sequence>
<evidence type="ECO:0000313" key="2">
    <source>
        <dbReference type="Proteomes" id="UP000233343"/>
    </source>
</evidence>
<proteinExistence type="predicted"/>
<dbReference type="EMBL" id="PISD01000015">
    <property type="protein sequence ID" value="PKG29472.1"/>
    <property type="molecule type" value="Genomic_DNA"/>
</dbReference>
<evidence type="ECO:0000313" key="1">
    <source>
        <dbReference type="EMBL" id="PKG29472.1"/>
    </source>
</evidence>
<keyword evidence="2" id="KW-1185">Reference proteome</keyword>
<gene>
    <name evidence="1" type="ORF">CWS20_08100</name>
</gene>
<dbReference type="NCBIfam" id="TIGR04540">
    <property type="entry name" value="CLB_0814_fam"/>
    <property type="match status" value="1"/>
</dbReference>
<dbReference type="AlphaFoldDB" id="A0A2N0ZIY0"/>
<dbReference type="GO" id="GO:0016740">
    <property type="term" value="F:transferase activity"/>
    <property type="evidence" value="ECO:0007669"/>
    <property type="project" value="UniProtKB-KW"/>
</dbReference>
<dbReference type="InterPro" id="IPR030902">
    <property type="entry name" value="CLB_0814_fam"/>
</dbReference>
<comment type="caution">
    <text evidence="1">The sequence shown here is derived from an EMBL/GenBank/DDBJ whole genome shotgun (WGS) entry which is preliminary data.</text>
</comment>
<dbReference type="Proteomes" id="UP000233343">
    <property type="component" value="Unassembled WGS sequence"/>
</dbReference>
<organism evidence="1 2">
    <name type="scientific">Cytobacillus horneckiae</name>
    <dbReference type="NCBI Taxonomy" id="549687"/>
    <lineage>
        <taxon>Bacteria</taxon>
        <taxon>Bacillati</taxon>
        <taxon>Bacillota</taxon>
        <taxon>Bacilli</taxon>
        <taxon>Bacillales</taxon>
        <taxon>Bacillaceae</taxon>
        <taxon>Cytobacillus</taxon>
    </lineage>
</organism>
<protein>
    <submittedName>
        <fullName evidence="1">Glycosyl transferase</fullName>
    </submittedName>
</protein>
<accession>A0A2N0ZIY0</accession>
<dbReference type="RefSeq" id="WP_066188671.1">
    <property type="nucleotide sequence ID" value="NZ_JARMMB010000015.1"/>
</dbReference>